<dbReference type="EnsemblPlants" id="KEH21492">
    <property type="protein sequence ID" value="KEH21492"/>
    <property type="gene ID" value="MTR_7g406940"/>
</dbReference>
<evidence type="ECO:0000313" key="5">
    <source>
        <dbReference type="EnsemblPlants" id="KEH21492"/>
    </source>
</evidence>
<name>A0A072TVM6_MEDTR</name>
<accession>A0A072TVM6</accession>
<dbReference type="Proteomes" id="UP000265566">
    <property type="component" value="Chromosome 7"/>
</dbReference>
<evidence type="ECO:0000256" key="1">
    <source>
        <dbReference type="SAM" id="SignalP"/>
    </source>
</evidence>
<proteinExistence type="predicted"/>
<evidence type="ECO:0000313" key="4">
    <source>
        <dbReference type="EMBL" id="RHN44029.1"/>
    </source>
</evidence>
<reference evidence="5" key="3">
    <citation type="submission" date="2015-04" db="UniProtKB">
        <authorList>
            <consortium name="EnsemblPlants"/>
        </authorList>
    </citation>
    <scope>IDENTIFICATION</scope>
    <source>
        <strain evidence="5">cv. Jemalong A17</strain>
    </source>
</reference>
<sequence length="58" mass="6422">MASILNFVYFMIFVHFLFLVLTEANTTNCTSIADCASKICALPSVVWCLSHSNTCICL</sequence>
<feature type="domain" description="Late nodulin" evidence="2">
    <location>
        <begin position="1"/>
        <end position="51"/>
    </location>
</feature>
<gene>
    <name evidence="3" type="ordered locus">MTR_7g406940</name>
    <name evidence="4" type="ORF">MtrunA17_Chr7g0214891</name>
</gene>
<protein>
    <submittedName>
        <fullName evidence="3 4">Late nodulin</fullName>
    </submittedName>
</protein>
<keyword evidence="6" id="KW-1185">Reference proteome</keyword>
<dbReference type="AlphaFoldDB" id="A0A072TVM6"/>
<dbReference type="Proteomes" id="UP000002051">
    <property type="component" value="Unassembled WGS sequence"/>
</dbReference>
<dbReference type="InterPro" id="IPR009810">
    <property type="entry name" value="Nodulin_late_dom"/>
</dbReference>
<reference evidence="3 6" key="1">
    <citation type="journal article" date="2011" name="Nature">
        <title>The Medicago genome provides insight into the evolution of rhizobial symbioses.</title>
        <authorList>
            <person name="Young N.D."/>
            <person name="Debelle F."/>
            <person name="Oldroyd G.E."/>
            <person name="Geurts R."/>
            <person name="Cannon S.B."/>
            <person name="Udvardi M.K."/>
            <person name="Benedito V.A."/>
            <person name="Mayer K.F."/>
            <person name="Gouzy J."/>
            <person name="Schoof H."/>
            <person name="Van de Peer Y."/>
            <person name="Proost S."/>
            <person name="Cook D.R."/>
            <person name="Meyers B.C."/>
            <person name="Spannagl M."/>
            <person name="Cheung F."/>
            <person name="De Mita S."/>
            <person name="Krishnakumar V."/>
            <person name="Gundlach H."/>
            <person name="Zhou S."/>
            <person name="Mudge J."/>
            <person name="Bharti A.K."/>
            <person name="Murray J.D."/>
            <person name="Naoumkina M.A."/>
            <person name="Rosen B."/>
            <person name="Silverstein K.A."/>
            <person name="Tang H."/>
            <person name="Rombauts S."/>
            <person name="Zhao P.X."/>
            <person name="Zhou P."/>
            <person name="Barbe V."/>
            <person name="Bardou P."/>
            <person name="Bechner M."/>
            <person name="Bellec A."/>
            <person name="Berger A."/>
            <person name="Berges H."/>
            <person name="Bidwell S."/>
            <person name="Bisseling T."/>
            <person name="Choisne N."/>
            <person name="Couloux A."/>
            <person name="Denny R."/>
            <person name="Deshpande S."/>
            <person name="Dai X."/>
            <person name="Doyle J.J."/>
            <person name="Dudez A.M."/>
            <person name="Farmer A.D."/>
            <person name="Fouteau S."/>
            <person name="Franken C."/>
            <person name="Gibelin C."/>
            <person name="Gish J."/>
            <person name="Goldstein S."/>
            <person name="Gonzalez A.J."/>
            <person name="Green P.J."/>
            <person name="Hallab A."/>
            <person name="Hartog M."/>
            <person name="Hua A."/>
            <person name="Humphray S.J."/>
            <person name="Jeong D.H."/>
            <person name="Jing Y."/>
            <person name="Jocker A."/>
            <person name="Kenton S.M."/>
            <person name="Kim D.J."/>
            <person name="Klee K."/>
            <person name="Lai H."/>
            <person name="Lang C."/>
            <person name="Lin S."/>
            <person name="Macmil S.L."/>
            <person name="Magdelenat G."/>
            <person name="Matthews L."/>
            <person name="McCorrison J."/>
            <person name="Monaghan E.L."/>
            <person name="Mun J.H."/>
            <person name="Najar F.Z."/>
            <person name="Nicholson C."/>
            <person name="Noirot C."/>
            <person name="O'Bleness M."/>
            <person name="Paule C.R."/>
            <person name="Poulain J."/>
            <person name="Prion F."/>
            <person name="Qin B."/>
            <person name="Qu C."/>
            <person name="Retzel E.F."/>
            <person name="Riddle C."/>
            <person name="Sallet E."/>
            <person name="Samain S."/>
            <person name="Samson N."/>
            <person name="Sanders I."/>
            <person name="Saurat O."/>
            <person name="Scarpelli C."/>
            <person name="Schiex T."/>
            <person name="Segurens B."/>
            <person name="Severin A.J."/>
            <person name="Sherrier D.J."/>
            <person name="Shi R."/>
            <person name="Sims S."/>
            <person name="Singer S.R."/>
            <person name="Sinharoy S."/>
            <person name="Sterck L."/>
            <person name="Viollet A."/>
            <person name="Wang B.B."/>
            <person name="Wang K."/>
            <person name="Wang M."/>
            <person name="Wang X."/>
            <person name="Warfsmann J."/>
            <person name="Weissenbach J."/>
            <person name="White D.D."/>
            <person name="White J.D."/>
            <person name="Wiley G.B."/>
            <person name="Wincker P."/>
            <person name="Xing Y."/>
            <person name="Yang L."/>
            <person name="Yao Z."/>
            <person name="Ying F."/>
            <person name="Zhai J."/>
            <person name="Zhou L."/>
            <person name="Zuber A."/>
            <person name="Denarie J."/>
            <person name="Dixon R.A."/>
            <person name="May G.D."/>
            <person name="Schwartz D.C."/>
            <person name="Rogers J."/>
            <person name="Quetier F."/>
            <person name="Town C.D."/>
            <person name="Roe B.A."/>
        </authorList>
    </citation>
    <scope>NUCLEOTIDE SEQUENCE [LARGE SCALE GENOMIC DNA]</scope>
    <source>
        <strain evidence="3">A17</strain>
        <strain evidence="5 6">cv. Jemalong A17</strain>
    </source>
</reference>
<dbReference type="Pfam" id="PF07127">
    <property type="entry name" value="Nodulin_late"/>
    <property type="match status" value="1"/>
</dbReference>
<dbReference type="Gramene" id="rna38076">
    <property type="protein sequence ID" value="RHN44029.1"/>
    <property type="gene ID" value="gene38076"/>
</dbReference>
<evidence type="ECO:0000313" key="3">
    <source>
        <dbReference type="EMBL" id="KEH21492.1"/>
    </source>
</evidence>
<keyword evidence="1" id="KW-0732">Signal</keyword>
<reference evidence="3 6" key="2">
    <citation type="journal article" date="2014" name="BMC Genomics">
        <title>An improved genome release (version Mt4.0) for the model legume Medicago truncatula.</title>
        <authorList>
            <person name="Tang H."/>
            <person name="Krishnakumar V."/>
            <person name="Bidwell S."/>
            <person name="Rosen B."/>
            <person name="Chan A."/>
            <person name="Zhou S."/>
            <person name="Gentzbittel L."/>
            <person name="Childs K.L."/>
            <person name="Yandell M."/>
            <person name="Gundlach H."/>
            <person name="Mayer K.F."/>
            <person name="Schwartz D.C."/>
            <person name="Town C.D."/>
        </authorList>
    </citation>
    <scope>GENOME REANNOTATION</scope>
    <source>
        <strain evidence="3">A17</strain>
        <strain evidence="5 6">cv. Jemalong A17</strain>
    </source>
</reference>
<dbReference type="GO" id="GO:0046872">
    <property type="term" value="F:metal ion binding"/>
    <property type="evidence" value="ECO:0007669"/>
    <property type="project" value="InterPro"/>
</dbReference>
<evidence type="ECO:0000259" key="2">
    <source>
        <dbReference type="Pfam" id="PF07127"/>
    </source>
</evidence>
<reference evidence="7" key="4">
    <citation type="journal article" date="2018" name="Nat. Plants">
        <title>Whole-genome landscape of Medicago truncatula symbiotic genes.</title>
        <authorList>
            <person name="Pecrix Y."/>
            <person name="Staton S.E."/>
            <person name="Sallet E."/>
            <person name="Lelandais-Briere C."/>
            <person name="Moreau S."/>
            <person name="Carrere S."/>
            <person name="Blein T."/>
            <person name="Jardinaud M.F."/>
            <person name="Latrasse D."/>
            <person name="Zouine M."/>
            <person name="Zahm M."/>
            <person name="Kreplak J."/>
            <person name="Mayjonade B."/>
            <person name="Satge C."/>
            <person name="Perez M."/>
            <person name="Cauet S."/>
            <person name="Marande W."/>
            <person name="Chantry-Darmon C."/>
            <person name="Lopez-Roques C."/>
            <person name="Bouchez O."/>
            <person name="Berard A."/>
            <person name="Debelle F."/>
            <person name="Munos S."/>
            <person name="Bendahmane A."/>
            <person name="Berges H."/>
            <person name="Niebel A."/>
            <person name="Buitink J."/>
            <person name="Frugier F."/>
            <person name="Benhamed M."/>
            <person name="Crespi M."/>
            <person name="Gouzy J."/>
            <person name="Gamas P."/>
        </authorList>
    </citation>
    <scope>NUCLEOTIDE SEQUENCE [LARGE SCALE GENOMIC DNA]</scope>
    <source>
        <strain evidence="7">cv. Jemalong A17</strain>
    </source>
</reference>
<dbReference type="EMBL" id="CM001223">
    <property type="protein sequence ID" value="KEH21492.1"/>
    <property type="molecule type" value="Genomic_DNA"/>
</dbReference>
<evidence type="ECO:0000313" key="7">
    <source>
        <dbReference type="Proteomes" id="UP000265566"/>
    </source>
</evidence>
<organism evidence="3 6">
    <name type="scientific">Medicago truncatula</name>
    <name type="common">Barrel medic</name>
    <name type="synonym">Medicago tribuloides</name>
    <dbReference type="NCBI Taxonomy" id="3880"/>
    <lineage>
        <taxon>Eukaryota</taxon>
        <taxon>Viridiplantae</taxon>
        <taxon>Streptophyta</taxon>
        <taxon>Embryophyta</taxon>
        <taxon>Tracheophyta</taxon>
        <taxon>Spermatophyta</taxon>
        <taxon>Magnoliopsida</taxon>
        <taxon>eudicotyledons</taxon>
        <taxon>Gunneridae</taxon>
        <taxon>Pentapetalae</taxon>
        <taxon>rosids</taxon>
        <taxon>fabids</taxon>
        <taxon>Fabales</taxon>
        <taxon>Fabaceae</taxon>
        <taxon>Papilionoideae</taxon>
        <taxon>50 kb inversion clade</taxon>
        <taxon>NPAAA clade</taxon>
        <taxon>Hologalegina</taxon>
        <taxon>IRL clade</taxon>
        <taxon>Trifolieae</taxon>
        <taxon>Medicago</taxon>
    </lineage>
</organism>
<reference evidence="4" key="5">
    <citation type="journal article" date="2018" name="Nat. Plants">
        <title>Whole-genome landscape of Medicago truncatula symbiotic genes.</title>
        <authorList>
            <person name="Pecrix Y."/>
            <person name="Gamas P."/>
            <person name="Carrere S."/>
        </authorList>
    </citation>
    <scope>NUCLEOTIDE SEQUENCE</scope>
    <source>
        <tissue evidence="4">Leaves</tissue>
    </source>
</reference>
<dbReference type="EMBL" id="PSQE01000007">
    <property type="protein sequence ID" value="RHN44029.1"/>
    <property type="molecule type" value="Genomic_DNA"/>
</dbReference>
<feature type="signal peptide" evidence="1">
    <location>
        <begin position="1"/>
        <end position="24"/>
    </location>
</feature>
<evidence type="ECO:0000313" key="6">
    <source>
        <dbReference type="Proteomes" id="UP000002051"/>
    </source>
</evidence>
<dbReference type="HOGENOM" id="CLU_181053_0_0_1"/>
<feature type="chain" id="PRO_5014499055" evidence="1">
    <location>
        <begin position="25"/>
        <end position="58"/>
    </location>
</feature>